<accession>A0A9W9AW74</accession>
<protein>
    <recommendedName>
        <fullName evidence="1">F-box domain-containing protein</fullName>
    </recommendedName>
</protein>
<comment type="caution">
    <text evidence="2">The sequence shown here is derived from an EMBL/GenBank/DDBJ whole genome shotgun (WGS) entry which is preliminary data.</text>
</comment>
<dbReference type="OrthoDB" id="3145912at2759"/>
<dbReference type="Proteomes" id="UP001150266">
    <property type="component" value="Unassembled WGS sequence"/>
</dbReference>
<dbReference type="InterPro" id="IPR001810">
    <property type="entry name" value="F-box_dom"/>
</dbReference>
<sequence length="280" mass="32267">MQSFRLQDLPVELERSILEIAARLDLKTAMNLSLVCHQIKDWTQPFIYEMVTLGAGDIALFLRTMEMFPVDFFAQSVKRLCLTVSVKPIDARRILQACTGISSLACWVDFIGWTPSIPFRALLHPLPLRRLSIEVAHFKKLSLPECAWIHSLTCLDLIFWREDSLLISELRFLPALTHLALKFLQHPNIEDSALVYILSVAPALQALCLVTDEDDLEMFEHTKLVDLRVVCVPHPESVIDWEASYRGRLNMWSQVEGIIEQRRFAENRVRAVQLHLVYFI</sequence>
<reference evidence="2" key="1">
    <citation type="submission" date="2022-08" db="EMBL/GenBank/DDBJ databases">
        <title>A Global Phylogenomic Analysis of the Shiitake Genus Lentinula.</title>
        <authorList>
            <consortium name="DOE Joint Genome Institute"/>
            <person name="Sierra-Patev S."/>
            <person name="Min B."/>
            <person name="Naranjo-Ortiz M."/>
            <person name="Looney B."/>
            <person name="Konkel Z."/>
            <person name="Slot J.C."/>
            <person name="Sakamoto Y."/>
            <person name="Steenwyk J.L."/>
            <person name="Rokas A."/>
            <person name="Carro J."/>
            <person name="Camarero S."/>
            <person name="Ferreira P."/>
            <person name="Molpeceres G."/>
            <person name="Ruiz-Duenas F.J."/>
            <person name="Serrano A."/>
            <person name="Henrissat B."/>
            <person name="Drula E."/>
            <person name="Hughes K.W."/>
            <person name="Mata J.L."/>
            <person name="Ishikawa N.K."/>
            <person name="Vargas-Isla R."/>
            <person name="Ushijima S."/>
            <person name="Smith C.A."/>
            <person name="Ahrendt S."/>
            <person name="Andreopoulos W."/>
            <person name="He G."/>
            <person name="Labutti K."/>
            <person name="Lipzen A."/>
            <person name="Ng V."/>
            <person name="Riley R."/>
            <person name="Sandor L."/>
            <person name="Barry K."/>
            <person name="Martinez A.T."/>
            <person name="Xiao Y."/>
            <person name="Gibbons J.G."/>
            <person name="Terashima K."/>
            <person name="Grigoriev I.V."/>
            <person name="Hibbett D.S."/>
        </authorList>
    </citation>
    <scope>NUCLEOTIDE SEQUENCE</scope>
    <source>
        <strain evidence="2">JLM2183</strain>
    </source>
</reference>
<dbReference type="Pfam" id="PF00646">
    <property type="entry name" value="F-box"/>
    <property type="match status" value="1"/>
</dbReference>
<feature type="domain" description="F-box" evidence="1">
    <location>
        <begin position="7"/>
        <end position="42"/>
    </location>
</feature>
<evidence type="ECO:0000313" key="2">
    <source>
        <dbReference type="EMBL" id="KAJ4489873.1"/>
    </source>
</evidence>
<name>A0A9W9AW74_9AGAR</name>
<dbReference type="AlphaFoldDB" id="A0A9W9AW74"/>
<evidence type="ECO:0000313" key="3">
    <source>
        <dbReference type="Proteomes" id="UP001150266"/>
    </source>
</evidence>
<keyword evidence="3" id="KW-1185">Reference proteome</keyword>
<gene>
    <name evidence="2" type="ORF">J3R30DRAFT_3276980</name>
</gene>
<proteinExistence type="predicted"/>
<dbReference type="SUPFAM" id="SSF52047">
    <property type="entry name" value="RNI-like"/>
    <property type="match status" value="1"/>
</dbReference>
<evidence type="ECO:0000259" key="1">
    <source>
        <dbReference type="Pfam" id="PF00646"/>
    </source>
</evidence>
<dbReference type="EMBL" id="JAOTPV010000001">
    <property type="protein sequence ID" value="KAJ4489873.1"/>
    <property type="molecule type" value="Genomic_DNA"/>
</dbReference>
<organism evidence="2 3">
    <name type="scientific">Lentinula aciculospora</name>
    <dbReference type="NCBI Taxonomy" id="153920"/>
    <lineage>
        <taxon>Eukaryota</taxon>
        <taxon>Fungi</taxon>
        <taxon>Dikarya</taxon>
        <taxon>Basidiomycota</taxon>
        <taxon>Agaricomycotina</taxon>
        <taxon>Agaricomycetes</taxon>
        <taxon>Agaricomycetidae</taxon>
        <taxon>Agaricales</taxon>
        <taxon>Marasmiineae</taxon>
        <taxon>Omphalotaceae</taxon>
        <taxon>Lentinula</taxon>
    </lineage>
</organism>